<keyword evidence="3 5" id="KW-0269">Exonuclease</keyword>
<dbReference type="GO" id="GO:0006259">
    <property type="term" value="P:DNA metabolic process"/>
    <property type="evidence" value="ECO:0007669"/>
    <property type="project" value="UniProtKB-ARBA"/>
</dbReference>
<dbReference type="PANTHER" id="PTHR30231:SF4">
    <property type="entry name" value="PROTEIN NEN2"/>
    <property type="match status" value="1"/>
</dbReference>
<dbReference type="GO" id="GO:0008408">
    <property type="term" value="F:3'-5' exonuclease activity"/>
    <property type="evidence" value="ECO:0007669"/>
    <property type="project" value="TreeGrafter"/>
</dbReference>
<evidence type="ECO:0000259" key="4">
    <source>
        <dbReference type="SMART" id="SM00479"/>
    </source>
</evidence>
<dbReference type="CDD" id="cd06127">
    <property type="entry name" value="DEDDh"/>
    <property type="match status" value="1"/>
</dbReference>
<dbReference type="eggNOG" id="COG0847">
    <property type="taxonomic scope" value="Bacteria"/>
</dbReference>
<reference evidence="5" key="1">
    <citation type="submission" date="2008-06" db="EMBL/GenBank/DDBJ databases">
        <title>Complete sequence of chromosome of Prosthecochloris aestuarii DSM 271.</title>
        <authorList>
            <consortium name="US DOE Joint Genome Institute"/>
            <person name="Lucas S."/>
            <person name="Copeland A."/>
            <person name="Lapidus A."/>
            <person name="Glavina del Rio T."/>
            <person name="Dalin E."/>
            <person name="Tice H."/>
            <person name="Bruce D."/>
            <person name="Goodwin L."/>
            <person name="Pitluck S."/>
            <person name="Schmutz J."/>
            <person name="Larimer F."/>
            <person name="Land M."/>
            <person name="Hauser L."/>
            <person name="Kyrpides N."/>
            <person name="Anderson I."/>
            <person name="Liu Z."/>
            <person name="Li T."/>
            <person name="Zhao F."/>
            <person name="Overmann J."/>
            <person name="Bryant D.A."/>
            <person name="Richardson P."/>
        </authorList>
    </citation>
    <scope>NUCLEOTIDE SEQUENCE [LARGE SCALE GENOMIC DNA]</scope>
    <source>
        <strain evidence="5">DSM 271</strain>
    </source>
</reference>
<dbReference type="Pfam" id="PF00929">
    <property type="entry name" value="RNase_T"/>
    <property type="match status" value="1"/>
</dbReference>
<dbReference type="KEGG" id="paa:Paes_1051"/>
<dbReference type="InterPro" id="IPR013520">
    <property type="entry name" value="Ribonucl_H"/>
</dbReference>
<dbReference type="InterPro" id="IPR012337">
    <property type="entry name" value="RNaseH-like_sf"/>
</dbReference>
<dbReference type="PANTHER" id="PTHR30231">
    <property type="entry name" value="DNA POLYMERASE III SUBUNIT EPSILON"/>
    <property type="match status" value="1"/>
</dbReference>
<dbReference type="InterPro" id="IPR036397">
    <property type="entry name" value="RNaseH_sf"/>
</dbReference>
<proteinExistence type="predicted"/>
<dbReference type="GO" id="GO:0005829">
    <property type="term" value="C:cytosol"/>
    <property type="evidence" value="ECO:0007669"/>
    <property type="project" value="TreeGrafter"/>
</dbReference>
<dbReference type="Gene3D" id="3.30.420.10">
    <property type="entry name" value="Ribonuclease H-like superfamily/Ribonuclease H"/>
    <property type="match status" value="1"/>
</dbReference>
<name>B4S7Q3_PROA2</name>
<keyword evidence="1" id="KW-0540">Nuclease</keyword>
<gene>
    <name evidence="5" type="ordered locus">Paes_1051</name>
</gene>
<evidence type="ECO:0000313" key="6">
    <source>
        <dbReference type="Proteomes" id="UP000002725"/>
    </source>
</evidence>
<sequence length="189" mass="21857">MNQHKKVLYCDVETTGTNPAKHGIIQIGAIIEVDGVVVEECNLKCAPHEGAEISPDALAISGTERSELESRMTSHEAYTQFRHFLSRHIEQYDREDKCYPAGYNIHFDLNFIQAWFRHHGDKYGIGSFINWRMLDPLPLLFIKDFTRQITLPDYRLETVCRHFGIALHAHDAMSDIRATRELLLKLLYQ</sequence>
<evidence type="ECO:0000256" key="1">
    <source>
        <dbReference type="ARBA" id="ARBA00022722"/>
    </source>
</evidence>
<dbReference type="SUPFAM" id="SSF53098">
    <property type="entry name" value="Ribonuclease H-like"/>
    <property type="match status" value="1"/>
</dbReference>
<evidence type="ECO:0000256" key="2">
    <source>
        <dbReference type="ARBA" id="ARBA00022801"/>
    </source>
</evidence>
<dbReference type="RefSeq" id="WP_012505627.1">
    <property type="nucleotide sequence ID" value="NC_011059.1"/>
</dbReference>
<accession>B4S7Q3</accession>
<keyword evidence="2" id="KW-0378">Hydrolase</keyword>
<keyword evidence="6" id="KW-1185">Reference proteome</keyword>
<protein>
    <submittedName>
        <fullName evidence="5">Exonuclease RNase T and DNA polymerase III</fullName>
    </submittedName>
</protein>
<dbReference type="STRING" id="290512.Paes_1051"/>
<dbReference type="AlphaFoldDB" id="B4S7Q3"/>
<dbReference type="SMART" id="SM00479">
    <property type="entry name" value="EXOIII"/>
    <property type="match status" value="1"/>
</dbReference>
<dbReference type="HOGENOM" id="CLU_047806_12_0_10"/>
<evidence type="ECO:0000256" key="3">
    <source>
        <dbReference type="ARBA" id="ARBA00022839"/>
    </source>
</evidence>
<dbReference type="Proteomes" id="UP000002725">
    <property type="component" value="Chromosome"/>
</dbReference>
<dbReference type="GO" id="GO:0003676">
    <property type="term" value="F:nucleic acid binding"/>
    <property type="evidence" value="ECO:0007669"/>
    <property type="project" value="InterPro"/>
</dbReference>
<feature type="domain" description="Exonuclease" evidence="4">
    <location>
        <begin position="6"/>
        <end position="189"/>
    </location>
</feature>
<evidence type="ECO:0000313" key="5">
    <source>
        <dbReference type="EMBL" id="ACF46090.1"/>
    </source>
</evidence>
<dbReference type="EMBL" id="CP001108">
    <property type="protein sequence ID" value="ACF46090.1"/>
    <property type="molecule type" value="Genomic_DNA"/>
</dbReference>
<organism evidence="5 6">
    <name type="scientific">Prosthecochloris aestuarii (strain DSM 271 / SK 413)</name>
    <dbReference type="NCBI Taxonomy" id="290512"/>
    <lineage>
        <taxon>Bacteria</taxon>
        <taxon>Pseudomonadati</taxon>
        <taxon>Chlorobiota</taxon>
        <taxon>Chlorobiia</taxon>
        <taxon>Chlorobiales</taxon>
        <taxon>Chlorobiaceae</taxon>
        <taxon>Prosthecochloris</taxon>
    </lineage>
</organism>